<dbReference type="HOGENOM" id="CLU_407924_0_0_1"/>
<sequence>MKQRRPGRMQGPLRKPGTNGSIMVMESKLKEVLKMMHRLESHGQMLAKNIKSTKKLIEQVLRLKLAQKVPLKIGKHIAIALRDGFPTILFFPSWDMIRVINTCKTATEERMVVQRECAAIRAAISEGDNDYCHMNMFSHMLGNKFYVTLAYELAHDSNNKARDTSYIHPCTSTQYNDRSPLYDKDSTKPPSESGIFGEGSSSSTSSDSSLGSGQGLAKKMKHNDEQEDAEMHLCQRQNTKTADWLWDHALKADPKNESFELITLNTLVMTVKECSTFLSGGSVSPEMLKETITSTVALDEKEKNRFRVIVGPMDMSYSCFTMSAVHLGQRHWQQGLQGCSDDPNGGAQHSARLYAGIPPCQKGSDCSNEEPMDAASLCEPLLEEVNFGNRIIFSFMGWPHEQGKVQLPIEILSRRVRIQQGIVKTKALIYSFNWYQSLISLLGLTACRDHVRTQTPTEEYDKNEHKNAQATNALLSALSPSEFKQVDGIKSAKEIWNTLRNVHEGIDGVHESKVEILKGQLERFVLKPKLTPSEMYDQLSKIVNEIKRLGCKDMTNSYVVKKMLRAITPRNSTGLTPKRQDIALKAVKEAKVDKGCASQAEDDMTLFVRRLGKYMKRSGFFKGGPSKSSFGKSSGRRSSRKYFECGETGHFIAECPKLDDDKERFCLAKLIINL</sequence>
<feature type="region of interest" description="Disordered" evidence="1">
    <location>
        <begin position="165"/>
        <end position="228"/>
    </location>
</feature>
<dbReference type="GO" id="GO:0008270">
    <property type="term" value="F:zinc ion binding"/>
    <property type="evidence" value="ECO:0007669"/>
    <property type="project" value="InterPro"/>
</dbReference>
<keyword evidence="3" id="KW-1185">Reference proteome</keyword>
<reference evidence="2" key="1">
    <citation type="journal article" date="2013" name="Nat. Commun.">
        <title>Whole-genome sequencing of Oryza brachyantha reveals mechanisms underlying Oryza genome evolution.</title>
        <authorList>
            <person name="Chen J."/>
            <person name="Huang Q."/>
            <person name="Gao D."/>
            <person name="Wang J."/>
            <person name="Lang Y."/>
            <person name="Liu T."/>
            <person name="Li B."/>
            <person name="Bai Z."/>
            <person name="Luis Goicoechea J."/>
            <person name="Liang C."/>
            <person name="Chen C."/>
            <person name="Zhang W."/>
            <person name="Sun S."/>
            <person name="Liao Y."/>
            <person name="Zhang X."/>
            <person name="Yang L."/>
            <person name="Song C."/>
            <person name="Wang M."/>
            <person name="Shi J."/>
            <person name="Liu G."/>
            <person name="Liu J."/>
            <person name="Zhou H."/>
            <person name="Zhou W."/>
            <person name="Yu Q."/>
            <person name="An N."/>
            <person name="Chen Y."/>
            <person name="Cai Q."/>
            <person name="Wang B."/>
            <person name="Liu B."/>
            <person name="Min J."/>
            <person name="Huang Y."/>
            <person name="Wu H."/>
            <person name="Li Z."/>
            <person name="Zhang Y."/>
            <person name="Yin Y."/>
            <person name="Song W."/>
            <person name="Jiang J."/>
            <person name="Jackson S.A."/>
            <person name="Wing R.A."/>
            <person name="Wang J."/>
            <person name="Chen M."/>
        </authorList>
    </citation>
    <scope>NUCLEOTIDE SEQUENCE [LARGE SCALE GENOMIC DNA]</scope>
    <source>
        <strain evidence="2">cv. IRGC 101232</strain>
    </source>
</reference>
<dbReference type="InterPro" id="IPR036875">
    <property type="entry name" value="Znf_CCHC_sf"/>
</dbReference>
<name>J3LV23_ORYBR</name>
<dbReference type="PANTHER" id="PTHR34676:SF17">
    <property type="entry name" value="OS06G0684500 PROTEIN"/>
    <property type="match status" value="1"/>
</dbReference>
<dbReference type="AlphaFoldDB" id="J3LV23"/>
<dbReference type="SUPFAM" id="SSF57756">
    <property type="entry name" value="Retrovirus zinc finger-like domains"/>
    <property type="match status" value="1"/>
</dbReference>
<protein>
    <recommendedName>
        <fullName evidence="4">CCHC-type domain-containing protein</fullName>
    </recommendedName>
</protein>
<organism evidence="2">
    <name type="scientific">Oryza brachyantha</name>
    <name type="common">malo sina</name>
    <dbReference type="NCBI Taxonomy" id="4533"/>
    <lineage>
        <taxon>Eukaryota</taxon>
        <taxon>Viridiplantae</taxon>
        <taxon>Streptophyta</taxon>
        <taxon>Embryophyta</taxon>
        <taxon>Tracheophyta</taxon>
        <taxon>Spermatophyta</taxon>
        <taxon>Magnoliopsida</taxon>
        <taxon>Liliopsida</taxon>
        <taxon>Poales</taxon>
        <taxon>Poaceae</taxon>
        <taxon>BOP clade</taxon>
        <taxon>Oryzoideae</taxon>
        <taxon>Oryzeae</taxon>
        <taxon>Oryzinae</taxon>
        <taxon>Oryza</taxon>
    </lineage>
</organism>
<evidence type="ECO:0000313" key="3">
    <source>
        <dbReference type="Proteomes" id="UP000006038"/>
    </source>
</evidence>
<dbReference type="PANTHER" id="PTHR34676">
    <property type="entry name" value="DUF4219 DOMAIN-CONTAINING PROTEIN-RELATED"/>
    <property type="match status" value="1"/>
</dbReference>
<evidence type="ECO:0008006" key="4">
    <source>
        <dbReference type="Google" id="ProtNLM"/>
    </source>
</evidence>
<feature type="compositionally biased region" description="Low complexity" evidence="1">
    <location>
        <begin position="191"/>
        <end position="211"/>
    </location>
</feature>
<dbReference type="eggNOG" id="KOG1062">
    <property type="taxonomic scope" value="Eukaryota"/>
</dbReference>
<dbReference type="STRING" id="4533.J3LV23"/>
<proteinExistence type="predicted"/>
<dbReference type="Gene3D" id="4.10.60.10">
    <property type="entry name" value="Zinc finger, CCHC-type"/>
    <property type="match status" value="1"/>
</dbReference>
<dbReference type="Pfam" id="PF14223">
    <property type="entry name" value="Retrotran_gag_2"/>
    <property type="match status" value="1"/>
</dbReference>
<evidence type="ECO:0000313" key="2">
    <source>
        <dbReference type="EnsemblPlants" id="OB03G48990.1"/>
    </source>
</evidence>
<feature type="region of interest" description="Disordered" evidence="1">
    <location>
        <begin position="1"/>
        <end position="20"/>
    </location>
</feature>
<reference evidence="2" key="2">
    <citation type="submission" date="2013-04" db="UniProtKB">
        <authorList>
            <consortium name="EnsemblPlants"/>
        </authorList>
    </citation>
    <scope>IDENTIFICATION</scope>
</reference>
<dbReference type="EnsemblPlants" id="OB03G48990.1">
    <property type="protein sequence ID" value="OB03G48990.1"/>
    <property type="gene ID" value="OB03G48990"/>
</dbReference>
<evidence type="ECO:0000256" key="1">
    <source>
        <dbReference type="SAM" id="MobiDB-lite"/>
    </source>
</evidence>
<dbReference type="GO" id="GO:0003676">
    <property type="term" value="F:nucleic acid binding"/>
    <property type="evidence" value="ECO:0007669"/>
    <property type="project" value="InterPro"/>
</dbReference>
<dbReference type="Proteomes" id="UP000006038">
    <property type="component" value="Chromosome 3"/>
</dbReference>
<accession>J3LV23</accession>
<dbReference type="Gramene" id="OB03G48990.1">
    <property type="protein sequence ID" value="OB03G48990.1"/>
    <property type="gene ID" value="OB03G48990"/>
</dbReference>